<proteinExistence type="predicted"/>
<dbReference type="AlphaFoldDB" id="A0AAW1XR00"/>
<name>A0AAW1XR00_RUBAR</name>
<dbReference type="Proteomes" id="UP001457282">
    <property type="component" value="Unassembled WGS sequence"/>
</dbReference>
<evidence type="ECO:0000313" key="2">
    <source>
        <dbReference type="Proteomes" id="UP001457282"/>
    </source>
</evidence>
<sequence>MGATNWALGSAVVALNSLKMQLGTVDGDEMALNFGLAPPPPSTADLGSPTTLHGLLDFLLTCFPVSSLLLLLKGSSSIEAQNHHHSSPLILHPSTTHLAISFSPAHKHSSSSSSQFRHYHEANLQVITN</sequence>
<keyword evidence="2" id="KW-1185">Reference proteome</keyword>
<evidence type="ECO:0000313" key="1">
    <source>
        <dbReference type="EMBL" id="KAK9939185.1"/>
    </source>
</evidence>
<gene>
    <name evidence="1" type="ORF">M0R45_015891</name>
</gene>
<protein>
    <submittedName>
        <fullName evidence="1">Uncharacterized protein</fullName>
    </submittedName>
</protein>
<comment type="caution">
    <text evidence="1">The sequence shown here is derived from an EMBL/GenBank/DDBJ whole genome shotgun (WGS) entry which is preliminary data.</text>
</comment>
<accession>A0AAW1XR00</accession>
<organism evidence="1 2">
    <name type="scientific">Rubus argutus</name>
    <name type="common">Southern blackberry</name>
    <dbReference type="NCBI Taxonomy" id="59490"/>
    <lineage>
        <taxon>Eukaryota</taxon>
        <taxon>Viridiplantae</taxon>
        <taxon>Streptophyta</taxon>
        <taxon>Embryophyta</taxon>
        <taxon>Tracheophyta</taxon>
        <taxon>Spermatophyta</taxon>
        <taxon>Magnoliopsida</taxon>
        <taxon>eudicotyledons</taxon>
        <taxon>Gunneridae</taxon>
        <taxon>Pentapetalae</taxon>
        <taxon>rosids</taxon>
        <taxon>fabids</taxon>
        <taxon>Rosales</taxon>
        <taxon>Rosaceae</taxon>
        <taxon>Rosoideae</taxon>
        <taxon>Rosoideae incertae sedis</taxon>
        <taxon>Rubus</taxon>
    </lineage>
</organism>
<reference evidence="1 2" key="1">
    <citation type="journal article" date="2023" name="G3 (Bethesda)">
        <title>A chromosome-length genome assembly and annotation of blackberry (Rubus argutus, cv. 'Hillquist').</title>
        <authorList>
            <person name="Bruna T."/>
            <person name="Aryal R."/>
            <person name="Dudchenko O."/>
            <person name="Sargent D.J."/>
            <person name="Mead D."/>
            <person name="Buti M."/>
            <person name="Cavallini A."/>
            <person name="Hytonen T."/>
            <person name="Andres J."/>
            <person name="Pham M."/>
            <person name="Weisz D."/>
            <person name="Mascagni F."/>
            <person name="Usai G."/>
            <person name="Natali L."/>
            <person name="Bassil N."/>
            <person name="Fernandez G.E."/>
            <person name="Lomsadze A."/>
            <person name="Armour M."/>
            <person name="Olukolu B."/>
            <person name="Poorten T."/>
            <person name="Britton C."/>
            <person name="Davik J."/>
            <person name="Ashrafi H."/>
            <person name="Aiden E.L."/>
            <person name="Borodovsky M."/>
            <person name="Worthington M."/>
        </authorList>
    </citation>
    <scope>NUCLEOTIDE SEQUENCE [LARGE SCALE GENOMIC DNA]</scope>
    <source>
        <strain evidence="1">PI 553951</strain>
    </source>
</reference>
<dbReference type="EMBL" id="JBEDUW010000003">
    <property type="protein sequence ID" value="KAK9939185.1"/>
    <property type="molecule type" value="Genomic_DNA"/>
</dbReference>